<evidence type="ECO:0000313" key="9">
    <source>
        <dbReference type="Proteomes" id="UP000698173"/>
    </source>
</evidence>
<evidence type="ECO:0000256" key="2">
    <source>
        <dbReference type="ARBA" id="ARBA00008973"/>
    </source>
</evidence>
<feature type="signal peptide" evidence="7">
    <location>
        <begin position="1"/>
        <end position="27"/>
    </location>
</feature>
<dbReference type="PANTHER" id="PTHR30429">
    <property type="entry name" value="D-METHIONINE-BINDING LIPOPROTEIN METQ"/>
    <property type="match status" value="1"/>
</dbReference>
<dbReference type="Gene3D" id="3.40.190.10">
    <property type="entry name" value="Periplasmic binding protein-like II"/>
    <property type="match status" value="2"/>
</dbReference>
<comment type="subcellular location">
    <subcellularLocation>
        <location evidence="1">Membrane</location>
        <topology evidence="1">Lipid-anchor</topology>
    </subcellularLocation>
</comment>
<dbReference type="AlphaFoldDB" id="A0A921FWU8"/>
<evidence type="ECO:0000256" key="7">
    <source>
        <dbReference type="SAM" id="SignalP"/>
    </source>
</evidence>
<evidence type="ECO:0000313" key="8">
    <source>
        <dbReference type="EMBL" id="HJF30437.1"/>
    </source>
</evidence>
<keyword evidence="3 7" id="KW-0732">Signal</keyword>
<feature type="chain" id="PRO_5037870190" evidence="7">
    <location>
        <begin position="28"/>
        <end position="277"/>
    </location>
</feature>
<sequence>MKKTKLVAISILAIFAFVLTACGNENASSGDKESTTIKVGTSPGPYSELFLTAIKPILEEKGYTIKTTDFSELLQADIAITEGSIDLNVDQHTAYMNNFNKEKGAKLTKITQIPTVPAGIFPGRKSSLDEVAEGDVIGIPKDPSNAARAYSLLQKADLIKLKEGVELVKVTINDVVENPYNLDIMEMDSAQIPRALADMDFGVIPGSIVYSSKLDASTVLLSEDILKDLELVAIVDESNKDTQWAKDVAAAYQSDAFKAYMDENNKDEYWFIPEELR</sequence>
<accession>A0A921FWU8</accession>
<keyword evidence="6" id="KW-0449">Lipoprotein</keyword>
<dbReference type="PANTHER" id="PTHR30429:SF0">
    <property type="entry name" value="METHIONINE-BINDING LIPOPROTEIN METQ"/>
    <property type="match status" value="1"/>
</dbReference>
<dbReference type="SUPFAM" id="SSF53850">
    <property type="entry name" value="Periplasmic binding protein-like II"/>
    <property type="match status" value="1"/>
</dbReference>
<keyword evidence="5" id="KW-0564">Palmitate</keyword>
<name>A0A921FWU8_SPOPS</name>
<evidence type="ECO:0000256" key="6">
    <source>
        <dbReference type="ARBA" id="ARBA00023288"/>
    </source>
</evidence>
<dbReference type="PROSITE" id="PS51257">
    <property type="entry name" value="PROKAR_LIPOPROTEIN"/>
    <property type="match status" value="1"/>
</dbReference>
<comment type="caution">
    <text evidence="8">The sequence shown here is derived from an EMBL/GenBank/DDBJ whole genome shotgun (WGS) entry which is preliminary data.</text>
</comment>
<protein>
    <submittedName>
        <fullName evidence="8">MetQ/NlpA family ABC transporter substrate-binding protein</fullName>
    </submittedName>
</protein>
<evidence type="ECO:0000256" key="5">
    <source>
        <dbReference type="ARBA" id="ARBA00023139"/>
    </source>
</evidence>
<evidence type="ECO:0000256" key="3">
    <source>
        <dbReference type="ARBA" id="ARBA00022729"/>
    </source>
</evidence>
<keyword evidence="4" id="KW-0472">Membrane</keyword>
<evidence type="ECO:0000256" key="4">
    <source>
        <dbReference type="ARBA" id="ARBA00023136"/>
    </source>
</evidence>
<comment type="similarity">
    <text evidence="2">Belongs to the NlpA lipoprotein family.</text>
</comment>
<organism evidence="8 9">
    <name type="scientific">Sporosarcina psychrophila</name>
    <name type="common">Bacillus psychrophilus</name>
    <dbReference type="NCBI Taxonomy" id="1476"/>
    <lineage>
        <taxon>Bacteria</taxon>
        <taxon>Bacillati</taxon>
        <taxon>Bacillota</taxon>
        <taxon>Bacilli</taxon>
        <taxon>Bacillales</taxon>
        <taxon>Caryophanaceae</taxon>
        <taxon>Sporosarcina</taxon>
    </lineage>
</organism>
<dbReference type="EMBL" id="DYWT01000024">
    <property type="protein sequence ID" value="HJF30437.1"/>
    <property type="molecule type" value="Genomic_DNA"/>
</dbReference>
<dbReference type="Pfam" id="PF03180">
    <property type="entry name" value="Lipoprotein_9"/>
    <property type="match status" value="1"/>
</dbReference>
<gene>
    <name evidence="8" type="ORF">K8V56_01500</name>
</gene>
<evidence type="ECO:0000256" key="1">
    <source>
        <dbReference type="ARBA" id="ARBA00004635"/>
    </source>
</evidence>
<reference evidence="8" key="2">
    <citation type="submission" date="2021-09" db="EMBL/GenBank/DDBJ databases">
        <authorList>
            <person name="Gilroy R."/>
        </authorList>
    </citation>
    <scope>NUCLEOTIDE SEQUENCE</scope>
    <source>
        <strain evidence="8">CHK171-7178</strain>
    </source>
</reference>
<dbReference type="InterPro" id="IPR004872">
    <property type="entry name" value="Lipoprotein_NlpA"/>
</dbReference>
<dbReference type="GO" id="GO:0016020">
    <property type="term" value="C:membrane"/>
    <property type="evidence" value="ECO:0007669"/>
    <property type="project" value="UniProtKB-SubCell"/>
</dbReference>
<proteinExistence type="inferred from homology"/>
<dbReference type="Proteomes" id="UP000698173">
    <property type="component" value="Unassembled WGS sequence"/>
</dbReference>
<reference evidence="8" key="1">
    <citation type="journal article" date="2021" name="PeerJ">
        <title>Extensive microbial diversity within the chicken gut microbiome revealed by metagenomics and culture.</title>
        <authorList>
            <person name="Gilroy R."/>
            <person name="Ravi A."/>
            <person name="Getino M."/>
            <person name="Pursley I."/>
            <person name="Horton D.L."/>
            <person name="Alikhan N.F."/>
            <person name="Baker D."/>
            <person name="Gharbi K."/>
            <person name="Hall N."/>
            <person name="Watson M."/>
            <person name="Adriaenssens E.M."/>
            <person name="Foster-Nyarko E."/>
            <person name="Jarju S."/>
            <person name="Secka A."/>
            <person name="Antonio M."/>
            <person name="Oren A."/>
            <person name="Chaudhuri R.R."/>
            <person name="La Ragione R."/>
            <person name="Hildebrand F."/>
            <person name="Pallen M.J."/>
        </authorList>
    </citation>
    <scope>NUCLEOTIDE SEQUENCE</scope>
    <source>
        <strain evidence="8">CHK171-7178</strain>
    </source>
</reference>